<dbReference type="InterPro" id="IPR002938">
    <property type="entry name" value="FAD-bd"/>
</dbReference>
<dbReference type="GeneID" id="34598211"/>
<dbReference type="SUPFAM" id="SSF54373">
    <property type="entry name" value="FAD-linked reductases, C-terminal domain"/>
    <property type="match status" value="1"/>
</dbReference>
<dbReference type="PANTHER" id="PTHR46720">
    <property type="entry name" value="HYDROXYLASE, PUTATIVE (AFU_ORTHOLOGUE AFUA_3G01460)-RELATED"/>
    <property type="match status" value="1"/>
</dbReference>
<dbReference type="PANTHER" id="PTHR46720:SF3">
    <property type="entry name" value="FAD-BINDING DOMAIN-CONTAINING PROTEIN-RELATED"/>
    <property type="match status" value="1"/>
</dbReference>
<dbReference type="EMBL" id="LVKK01000014">
    <property type="protein sequence ID" value="OAG42756.1"/>
    <property type="molecule type" value="Genomic_DNA"/>
</dbReference>
<evidence type="ECO:0000313" key="6">
    <source>
        <dbReference type="Proteomes" id="UP000077002"/>
    </source>
</evidence>
<comment type="caution">
    <text evidence="5">The sequence shown here is derived from an EMBL/GenBank/DDBJ whole genome shotgun (WGS) entry which is preliminary data.</text>
</comment>
<evidence type="ECO:0000256" key="1">
    <source>
        <dbReference type="ARBA" id="ARBA00022630"/>
    </source>
</evidence>
<evidence type="ECO:0000313" key="5">
    <source>
        <dbReference type="EMBL" id="OAG42756.1"/>
    </source>
</evidence>
<dbReference type="PRINTS" id="PR00420">
    <property type="entry name" value="RNGMNOXGNASE"/>
</dbReference>
<dbReference type="RefSeq" id="XP_022514708.1">
    <property type="nucleotide sequence ID" value="XM_022653014.1"/>
</dbReference>
<dbReference type="GO" id="GO:0016491">
    <property type="term" value="F:oxidoreductase activity"/>
    <property type="evidence" value="ECO:0007669"/>
    <property type="project" value="UniProtKB-KW"/>
</dbReference>
<dbReference type="Gene3D" id="3.50.50.60">
    <property type="entry name" value="FAD/NAD(P)-binding domain"/>
    <property type="match status" value="1"/>
</dbReference>
<dbReference type="AlphaFoldDB" id="A0A177FGB9"/>
<name>A0A177FGB9_9EURO</name>
<keyword evidence="1" id="KW-0285">Flavoprotein</keyword>
<keyword evidence="6" id="KW-1185">Reference proteome</keyword>
<dbReference type="GO" id="GO:0044550">
    <property type="term" value="P:secondary metabolite biosynthetic process"/>
    <property type="evidence" value="ECO:0007669"/>
    <property type="project" value="TreeGrafter"/>
</dbReference>
<dbReference type="OrthoDB" id="417877at2759"/>
<organism evidence="5 6">
    <name type="scientific">Fonsecaea monophora</name>
    <dbReference type="NCBI Taxonomy" id="254056"/>
    <lineage>
        <taxon>Eukaryota</taxon>
        <taxon>Fungi</taxon>
        <taxon>Dikarya</taxon>
        <taxon>Ascomycota</taxon>
        <taxon>Pezizomycotina</taxon>
        <taxon>Eurotiomycetes</taxon>
        <taxon>Chaetothyriomycetidae</taxon>
        <taxon>Chaetothyriales</taxon>
        <taxon>Herpotrichiellaceae</taxon>
        <taxon>Fonsecaea</taxon>
    </lineage>
</organism>
<feature type="domain" description="FAD-binding" evidence="4">
    <location>
        <begin position="14"/>
        <end position="341"/>
    </location>
</feature>
<sequence length="446" mass="49342">MVAQKLPPDEPNKLRVAICGGGPAGLGAAIALSALPNVEVAIYEQARELREIGAGIRIGYNCWRVLELMGAAQDVKGHMKTTVLHRNGLNGQIIDTRTSSMPVKYRARRVRRTRLQSALIKQVAPGVIRLNKRLVALKNLPQGGISLRFEDGFETTADLVVGADGIRSVVRDSIFPDHRIKFTGTTIWRTLIPITTVAHQPDLNSGTSWWYGPAGHVYLSPVDDASELAESERMFEISCRNLVDPETAVGAKTKRFSWGIPATNERVQSHFTEYDPRVRDVLALVPEGQWKEFSAFAGPRLEKLTAWDKVVLLGDASHPLSGAFGSGAAFALEDGWILARAIDYTRGAPKGLAQALAIFDAIRSPYYLRMYVPLASFAFTPFPVYRYLDDQKKKATEALTNAADKSFESILEIKMASFGSEEALPWIYHNDIEEVWERYLEGRGGD</sequence>
<dbReference type="Pfam" id="PF01494">
    <property type="entry name" value="FAD_binding_3"/>
    <property type="match status" value="1"/>
</dbReference>
<evidence type="ECO:0000259" key="4">
    <source>
        <dbReference type="Pfam" id="PF01494"/>
    </source>
</evidence>
<dbReference type="InterPro" id="IPR036188">
    <property type="entry name" value="FAD/NAD-bd_sf"/>
</dbReference>
<evidence type="ECO:0000256" key="3">
    <source>
        <dbReference type="ARBA" id="ARBA00023002"/>
    </source>
</evidence>
<reference evidence="5 6" key="1">
    <citation type="submission" date="2016-03" db="EMBL/GenBank/DDBJ databases">
        <title>Draft genome sequence of the Fonsecaea monophora CBS 269.37.</title>
        <authorList>
            <person name="Bombassaro A."/>
            <person name="Vinicius W.A."/>
            <person name="De Hoog S."/>
            <person name="Sun J."/>
            <person name="Souza E.M."/>
            <person name="Raittz R.T."/>
            <person name="Costa F."/>
            <person name="Leao A.C."/>
            <person name="Tadra-Sfeir M.Z."/>
            <person name="Baura V."/>
            <person name="Balsanelli E."/>
            <person name="Pedrosa F.O."/>
            <person name="Moreno L.F."/>
            <person name="Steffens M.B."/>
            <person name="Xi L."/>
            <person name="Bocca A.L."/>
            <person name="Felipe M.S."/>
            <person name="Teixeira M."/>
            <person name="Telles Filho F.Q."/>
            <person name="Azevedo C.M."/>
            <person name="Gomes R."/>
            <person name="Vicente V.A."/>
        </authorList>
    </citation>
    <scope>NUCLEOTIDE SEQUENCE [LARGE SCALE GENOMIC DNA]</scope>
    <source>
        <strain evidence="5 6">CBS 269.37</strain>
    </source>
</reference>
<proteinExistence type="predicted"/>
<dbReference type="GO" id="GO:0071949">
    <property type="term" value="F:FAD binding"/>
    <property type="evidence" value="ECO:0007669"/>
    <property type="project" value="InterPro"/>
</dbReference>
<protein>
    <recommendedName>
        <fullName evidence="4">FAD-binding domain-containing protein</fullName>
    </recommendedName>
</protein>
<keyword evidence="2" id="KW-0274">FAD</keyword>
<dbReference type="InterPro" id="IPR051104">
    <property type="entry name" value="FAD_monoxygenase"/>
</dbReference>
<dbReference type="Proteomes" id="UP000077002">
    <property type="component" value="Unassembled WGS sequence"/>
</dbReference>
<evidence type="ECO:0000256" key="2">
    <source>
        <dbReference type="ARBA" id="ARBA00022827"/>
    </source>
</evidence>
<gene>
    <name evidence="5" type="ORF">AYO21_03039</name>
</gene>
<accession>A0A177FGB9</accession>
<dbReference type="SUPFAM" id="SSF51905">
    <property type="entry name" value="FAD/NAD(P)-binding domain"/>
    <property type="match status" value="1"/>
</dbReference>
<keyword evidence="3" id="KW-0560">Oxidoreductase</keyword>